<accession>A0A0K2UDN2</accession>
<proteinExistence type="predicted"/>
<dbReference type="AlphaFoldDB" id="A0A0K2UDN2"/>
<dbReference type="EMBL" id="HACA01018983">
    <property type="protein sequence ID" value="CDW36344.1"/>
    <property type="molecule type" value="Transcribed_RNA"/>
</dbReference>
<protein>
    <submittedName>
        <fullName evidence="1">Uncharacterized protein</fullName>
    </submittedName>
</protein>
<sequence length="39" mass="4621">TILCAHKRRRVSLKICWGVKIVSPCWTQSRIEDRHRSNS</sequence>
<name>A0A0K2UDN2_LEPSM</name>
<evidence type="ECO:0000313" key="1">
    <source>
        <dbReference type="EMBL" id="CDW36344.1"/>
    </source>
</evidence>
<reference evidence="1" key="1">
    <citation type="submission" date="2014-05" db="EMBL/GenBank/DDBJ databases">
        <authorList>
            <person name="Chronopoulou M."/>
        </authorList>
    </citation>
    <scope>NUCLEOTIDE SEQUENCE</scope>
    <source>
        <tissue evidence="1">Whole organism</tissue>
    </source>
</reference>
<feature type="non-terminal residue" evidence="1">
    <location>
        <position position="1"/>
    </location>
</feature>
<organism evidence="1">
    <name type="scientific">Lepeophtheirus salmonis</name>
    <name type="common">Salmon louse</name>
    <name type="synonym">Caligus salmonis</name>
    <dbReference type="NCBI Taxonomy" id="72036"/>
    <lineage>
        <taxon>Eukaryota</taxon>
        <taxon>Metazoa</taxon>
        <taxon>Ecdysozoa</taxon>
        <taxon>Arthropoda</taxon>
        <taxon>Crustacea</taxon>
        <taxon>Multicrustacea</taxon>
        <taxon>Hexanauplia</taxon>
        <taxon>Copepoda</taxon>
        <taxon>Siphonostomatoida</taxon>
        <taxon>Caligidae</taxon>
        <taxon>Lepeophtheirus</taxon>
    </lineage>
</organism>
<feature type="non-terminal residue" evidence="1">
    <location>
        <position position="39"/>
    </location>
</feature>